<dbReference type="PANTHER" id="PTHR31319">
    <property type="entry name" value="ZINC FINGER PROTEIN CONSTANS-LIKE 4"/>
    <property type="match status" value="1"/>
</dbReference>
<feature type="compositionally biased region" description="Acidic residues" evidence="3">
    <location>
        <begin position="178"/>
        <end position="192"/>
    </location>
</feature>
<gene>
    <name evidence="5" type="ORF">CHC_T00007862001</name>
</gene>
<organism evidence="5 6">
    <name type="scientific">Chondrus crispus</name>
    <name type="common">Carrageen Irish moss</name>
    <name type="synonym">Polymorpha crispa</name>
    <dbReference type="NCBI Taxonomy" id="2769"/>
    <lineage>
        <taxon>Eukaryota</taxon>
        <taxon>Rhodophyta</taxon>
        <taxon>Florideophyceae</taxon>
        <taxon>Rhodymeniophycidae</taxon>
        <taxon>Gigartinales</taxon>
        <taxon>Gigartinaceae</taxon>
        <taxon>Chondrus</taxon>
    </lineage>
</organism>
<keyword evidence="6" id="KW-1185">Reference proteome</keyword>
<sequence>MNTIFAHAHTENQQRLFEALRRISEESDEHGGSKAFPHHMLDNSALYSEEFFLSDSGFVSPISKDDNSDITGMALDFQDTPDTSLTFDPLCAASYDERLQVDRNGTKVGEDATATAILPMSLLSDLSGSIGMYASSPIPCPQDAPANAAVFAAAMTAAMIMERTDASGKRPRSMSPETADEDYLGDNDTDENNMEETYDIITESSSDNSETTFHVSADSSVVGGSPRSVLPTRKTPHEVPSPLARNGRYNQQTSRPTTGRMSLTGTFQRNSSRAPVRRGGSSPRVPDVQEMKACSSGNVDSSPSAILSRKRRAEAMERFRRKKAVRCYGRRVRYQIRKRIATTRPRVNGRFARRADAESKAASTAARQ</sequence>
<evidence type="ECO:0000313" key="6">
    <source>
        <dbReference type="Proteomes" id="UP000012073"/>
    </source>
</evidence>
<dbReference type="KEGG" id="ccp:CHC_T00007862001"/>
<dbReference type="PANTHER" id="PTHR31319:SF77">
    <property type="entry name" value="ZINC FINGER PROTEIN CONSTANS-LIKE 4"/>
    <property type="match status" value="1"/>
</dbReference>
<dbReference type="RefSeq" id="XP_005711641.1">
    <property type="nucleotide sequence ID" value="XM_005711584.1"/>
</dbReference>
<dbReference type="GO" id="GO:0003700">
    <property type="term" value="F:DNA-binding transcription factor activity"/>
    <property type="evidence" value="ECO:0007669"/>
    <property type="project" value="TreeGrafter"/>
</dbReference>
<accession>R7QS84</accession>
<protein>
    <recommendedName>
        <fullName evidence="4">CCT domain-containing protein</fullName>
    </recommendedName>
</protein>
<dbReference type="Gramene" id="CDF41347">
    <property type="protein sequence ID" value="CDF41347"/>
    <property type="gene ID" value="CHC_T00007862001"/>
</dbReference>
<dbReference type="STRING" id="2769.R7QS84"/>
<comment type="subcellular location">
    <subcellularLocation>
        <location evidence="1">Nucleus</location>
    </subcellularLocation>
</comment>
<dbReference type="AlphaFoldDB" id="R7QS84"/>
<evidence type="ECO:0000256" key="2">
    <source>
        <dbReference type="ARBA" id="ARBA00023242"/>
    </source>
</evidence>
<dbReference type="Pfam" id="PF06203">
    <property type="entry name" value="CCT"/>
    <property type="match status" value="1"/>
</dbReference>
<feature type="region of interest" description="Disordered" evidence="3">
    <location>
        <begin position="164"/>
        <end position="192"/>
    </location>
</feature>
<feature type="region of interest" description="Disordered" evidence="3">
    <location>
        <begin position="217"/>
        <end position="287"/>
    </location>
</feature>
<dbReference type="EMBL" id="HG002355">
    <property type="protein sequence ID" value="CDF41347.1"/>
    <property type="molecule type" value="Genomic_DNA"/>
</dbReference>
<feature type="region of interest" description="Disordered" evidence="3">
    <location>
        <begin position="345"/>
        <end position="368"/>
    </location>
</feature>
<dbReference type="OrthoDB" id="6026at2759"/>
<reference evidence="6" key="1">
    <citation type="journal article" date="2013" name="Proc. Natl. Acad. Sci. U.S.A.">
        <title>Genome structure and metabolic features in the red seaweed Chondrus crispus shed light on evolution of the Archaeplastida.</title>
        <authorList>
            <person name="Collen J."/>
            <person name="Porcel B."/>
            <person name="Carre W."/>
            <person name="Ball S.G."/>
            <person name="Chaparro C."/>
            <person name="Tonon T."/>
            <person name="Barbeyron T."/>
            <person name="Michel G."/>
            <person name="Noel B."/>
            <person name="Valentin K."/>
            <person name="Elias M."/>
            <person name="Artiguenave F."/>
            <person name="Arun A."/>
            <person name="Aury J.M."/>
            <person name="Barbosa-Neto J.F."/>
            <person name="Bothwell J.H."/>
            <person name="Bouget F.Y."/>
            <person name="Brillet L."/>
            <person name="Cabello-Hurtado F."/>
            <person name="Capella-Gutierrez S."/>
            <person name="Charrier B."/>
            <person name="Cladiere L."/>
            <person name="Cock J.M."/>
            <person name="Coelho S.M."/>
            <person name="Colleoni C."/>
            <person name="Czjzek M."/>
            <person name="Da Silva C."/>
            <person name="Delage L."/>
            <person name="Denoeud F."/>
            <person name="Deschamps P."/>
            <person name="Dittami S.M."/>
            <person name="Gabaldon T."/>
            <person name="Gachon C.M."/>
            <person name="Groisillier A."/>
            <person name="Herve C."/>
            <person name="Jabbari K."/>
            <person name="Katinka M."/>
            <person name="Kloareg B."/>
            <person name="Kowalczyk N."/>
            <person name="Labadie K."/>
            <person name="Leblanc C."/>
            <person name="Lopez P.J."/>
            <person name="McLachlan D.H."/>
            <person name="Meslet-Cladiere L."/>
            <person name="Moustafa A."/>
            <person name="Nehr Z."/>
            <person name="Nyvall Collen P."/>
            <person name="Panaud O."/>
            <person name="Partensky F."/>
            <person name="Poulain J."/>
            <person name="Rensing S.A."/>
            <person name="Rousvoal S."/>
            <person name="Samson G."/>
            <person name="Symeonidi A."/>
            <person name="Weissenbach J."/>
            <person name="Zambounis A."/>
            <person name="Wincker P."/>
            <person name="Boyen C."/>
        </authorList>
    </citation>
    <scope>NUCLEOTIDE SEQUENCE [LARGE SCALE GENOMIC DNA]</scope>
    <source>
        <strain evidence="6">cv. Stackhouse</strain>
    </source>
</reference>
<name>R7QS84_CHOCR</name>
<proteinExistence type="predicted"/>
<dbReference type="InterPro" id="IPR045281">
    <property type="entry name" value="CONSTANS-like"/>
</dbReference>
<dbReference type="GeneID" id="17319357"/>
<evidence type="ECO:0000256" key="3">
    <source>
        <dbReference type="SAM" id="MobiDB-lite"/>
    </source>
</evidence>
<dbReference type="PROSITE" id="PS51017">
    <property type="entry name" value="CCT"/>
    <property type="match status" value="1"/>
</dbReference>
<feature type="compositionally biased region" description="Polar residues" evidence="3">
    <location>
        <begin position="248"/>
        <end position="273"/>
    </location>
</feature>
<evidence type="ECO:0000313" key="5">
    <source>
        <dbReference type="EMBL" id="CDF41347.1"/>
    </source>
</evidence>
<feature type="domain" description="CCT" evidence="4">
    <location>
        <begin position="312"/>
        <end position="354"/>
    </location>
</feature>
<evidence type="ECO:0000259" key="4">
    <source>
        <dbReference type="PROSITE" id="PS51017"/>
    </source>
</evidence>
<evidence type="ECO:0000256" key="1">
    <source>
        <dbReference type="ARBA" id="ARBA00004123"/>
    </source>
</evidence>
<dbReference type="GO" id="GO:0005634">
    <property type="term" value="C:nucleus"/>
    <property type="evidence" value="ECO:0007669"/>
    <property type="project" value="UniProtKB-SubCell"/>
</dbReference>
<dbReference type="InterPro" id="IPR010402">
    <property type="entry name" value="CCT_domain"/>
</dbReference>
<dbReference type="Proteomes" id="UP000012073">
    <property type="component" value="Unassembled WGS sequence"/>
</dbReference>
<keyword evidence="2" id="KW-0539">Nucleus</keyword>